<dbReference type="GO" id="GO:0016491">
    <property type="term" value="F:oxidoreductase activity"/>
    <property type="evidence" value="ECO:0007669"/>
    <property type="project" value="UniProtKB-KW"/>
</dbReference>
<dbReference type="InterPro" id="IPR002347">
    <property type="entry name" value="SDR_fam"/>
</dbReference>
<dbReference type="EMBL" id="MCFA01000079">
    <property type="protein sequence ID" value="ORY09994.1"/>
    <property type="molecule type" value="Genomic_DNA"/>
</dbReference>
<sequence length="339" mass="36564">MPTPLTHPEWNKETGGLEVAAAFSSQIRGKRVLITGISPESIGSSIALSIASQSPSLLILASRTSSKLSSVVSTIASQFPNVDVRTVLLDLGDQTAIKAAASEVTKMTDTLDIIINNAAVMTLARQWTAQNIEAQFGVNHIGHFLFTNLLLPLILKAAKSSSPGATRIVNLTSLGHRLSPVRFHDYNLEGKEVPEEEKMPGKLPEMFRKTTDGGYNGYVAYGQAKTANILFSVGLNGRLEGEGVVSYAVHPGSIWTGLSRDLDAEGEAAIRKTSPFWKNHDQGAATILVAAFDPVLNKPQGILFHDCQVTDASPHATDPKIAERLWKLSEKLVGRDFKL</sequence>
<name>A0A1Y1ZII0_9PLEO</name>
<dbReference type="PANTHER" id="PTHR24320:SF283">
    <property type="entry name" value="RETINOL DEHYDROGENASE 11"/>
    <property type="match status" value="1"/>
</dbReference>
<comment type="similarity">
    <text evidence="1">Belongs to the short-chain dehydrogenases/reductases (SDR) family.</text>
</comment>
<dbReference type="InterPro" id="IPR036291">
    <property type="entry name" value="NAD(P)-bd_dom_sf"/>
</dbReference>
<dbReference type="Proteomes" id="UP000193144">
    <property type="component" value="Unassembled WGS sequence"/>
</dbReference>
<evidence type="ECO:0000256" key="1">
    <source>
        <dbReference type="ARBA" id="ARBA00006484"/>
    </source>
</evidence>
<keyword evidence="2" id="KW-0560">Oxidoreductase</keyword>
<dbReference type="Gene3D" id="3.40.50.720">
    <property type="entry name" value="NAD(P)-binding Rossmann-like Domain"/>
    <property type="match status" value="1"/>
</dbReference>
<evidence type="ECO:0000313" key="4">
    <source>
        <dbReference type="Proteomes" id="UP000193144"/>
    </source>
</evidence>
<accession>A0A1Y1ZII0</accession>
<dbReference type="PANTHER" id="PTHR24320">
    <property type="entry name" value="RETINOL DEHYDROGENASE"/>
    <property type="match status" value="1"/>
</dbReference>
<dbReference type="SUPFAM" id="SSF51735">
    <property type="entry name" value="NAD(P)-binding Rossmann-fold domains"/>
    <property type="match status" value="1"/>
</dbReference>
<dbReference type="AlphaFoldDB" id="A0A1Y1ZII0"/>
<evidence type="ECO:0008006" key="5">
    <source>
        <dbReference type="Google" id="ProtNLM"/>
    </source>
</evidence>
<dbReference type="OrthoDB" id="191139at2759"/>
<keyword evidence="4" id="KW-1185">Reference proteome</keyword>
<evidence type="ECO:0000313" key="3">
    <source>
        <dbReference type="EMBL" id="ORY09994.1"/>
    </source>
</evidence>
<dbReference type="STRING" id="1231657.A0A1Y1ZII0"/>
<gene>
    <name evidence="3" type="ORF">BCR34DRAFT_567617</name>
</gene>
<evidence type="ECO:0000256" key="2">
    <source>
        <dbReference type="ARBA" id="ARBA00023002"/>
    </source>
</evidence>
<protein>
    <recommendedName>
        <fullName evidence="5">Short-chain dehydrogenase</fullName>
    </recommendedName>
</protein>
<dbReference type="Pfam" id="PF00106">
    <property type="entry name" value="adh_short"/>
    <property type="match status" value="1"/>
</dbReference>
<comment type="caution">
    <text evidence="3">The sequence shown here is derived from an EMBL/GenBank/DDBJ whole genome shotgun (WGS) entry which is preliminary data.</text>
</comment>
<proteinExistence type="inferred from homology"/>
<reference evidence="3 4" key="1">
    <citation type="submission" date="2016-07" db="EMBL/GenBank/DDBJ databases">
        <title>Pervasive Adenine N6-methylation of Active Genes in Fungi.</title>
        <authorList>
            <consortium name="DOE Joint Genome Institute"/>
            <person name="Mondo S.J."/>
            <person name="Dannebaum R.O."/>
            <person name="Kuo R.C."/>
            <person name="Labutti K."/>
            <person name="Haridas S."/>
            <person name="Kuo A."/>
            <person name="Salamov A."/>
            <person name="Ahrendt S.R."/>
            <person name="Lipzen A."/>
            <person name="Sullivan W."/>
            <person name="Andreopoulos W.B."/>
            <person name="Clum A."/>
            <person name="Lindquist E."/>
            <person name="Daum C."/>
            <person name="Ramamoorthy G.K."/>
            <person name="Gryganskyi A."/>
            <person name="Culley D."/>
            <person name="Magnuson J.K."/>
            <person name="James T.Y."/>
            <person name="O'Malley M.A."/>
            <person name="Stajich J.E."/>
            <person name="Spatafora J.W."/>
            <person name="Visel A."/>
            <person name="Grigoriev I.V."/>
        </authorList>
    </citation>
    <scope>NUCLEOTIDE SEQUENCE [LARGE SCALE GENOMIC DNA]</scope>
    <source>
        <strain evidence="3 4">CBS 115471</strain>
    </source>
</reference>
<organism evidence="3 4">
    <name type="scientific">Clohesyomyces aquaticus</name>
    <dbReference type="NCBI Taxonomy" id="1231657"/>
    <lineage>
        <taxon>Eukaryota</taxon>
        <taxon>Fungi</taxon>
        <taxon>Dikarya</taxon>
        <taxon>Ascomycota</taxon>
        <taxon>Pezizomycotina</taxon>
        <taxon>Dothideomycetes</taxon>
        <taxon>Pleosporomycetidae</taxon>
        <taxon>Pleosporales</taxon>
        <taxon>Lindgomycetaceae</taxon>
        <taxon>Clohesyomyces</taxon>
    </lineage>
</organism>